<organism evidence="1 2">
    <name type="scientific">Romboutsia sedimentorum</name>
    <dbReference type="NCBI Taxonomy" id="1368474"/>
    <lineage>
        <taxon>Bacteria</taxon>
        <taxon>Bacillati</taxon>
        <taxon>Bacillota</taxon>
        <taxon>Clostridia</taxon>
        <taxon>Peptostreptococcales</taxon>
        <taxon>Peptostreptococcaceae</taxon>
        <taxon>Romboutsia</taxon>
    </lineage>
</organism>
<accession>A0ABT7EFU0</accession>
<gene>
    <name evidence="1" type="ORF">QOZ84_13340</name>
</gene>
<comment type="caution">
    <text evidence="1">The sequence shown here is derived from an EMBL/GenBank/DDBJ whole genome shotgun (WGS) entry which is preliminary data.</text>
</comment>
<reference evidence="1 2" key="1">
    <citation type="submission" date="2023-05" db="EMBL/GenBank/DDBJ databases">
        <title>Rombocin, a short stable natural nisin variant, displays selective antimicrobial activity against Listeria monocytogenes and employs dual mode of action to kill target bacterial strains.</title>
        <authorList>
            <person name="Wambui J."/>
            <person name="Stephan R."/>
            <person name="Kuipers O.P."/>
        </authorList>
    </citation>
    <scope>NUCLEOTIDE SEQUENCE [LARGE SCALE GENOMIC DNA]</scope>
    <source>
        <strain evidence="1 2">RC002</strain>
    </source>
</reference>
<sequence length="101" mass="11974">MNITLLYIYPKIKEINKEINLFRIIDNNIKETIIIYCLKEKDSYKVFMINTMLGETHEICNVADLVQLDTIIDKFKKLEKHIICIGNLQEIEKYILKVVLN</sequence>
<proteinExistence type="predicted"/>
<evidence type="ECO:0000313" key="2">
    <source>
        <dbReference type="Proteomes" id="UP001301012"/>
    </source>
</evidence>
<keyword evidence="2" id="KW-1185">Reference proteome</keyword>
<evidence type="ECO:0000313" key="1">
    <source>
        <dbReference type="EMBL" id="MDK2564520.1"/>
    </source>
</evidence>
<dbReference type="RefSeq" id="WP_284133441.1">
    <property type="nucleotide sequence ID" value="NZ_JASKYM010000008.1"/>
</dbReference>
<name>A0ABT7EFU0_9FIRM</name>
<dbReference type="EMBL" id="JASKYM010000008">
    <property type="protein sequence ID" value="MDK2564520.1"/>
    <property type="molecule type" value="Genomic_DNA"/>
</dbReference>
<protein>
    <submittedName>
        <fullName evidence="1">Uncharacterized protein</fullName>
    </submittedName>
</protein>
<dbReference type="Proteomes" id="UP001301012">
    <property type="component" value="Unassembled WGS sequence"/>
</dbReference>